<sequence>MKQVLVLRDLECIKAIAHPRRIDILKTFNKSPLSAKQLSQLLDEPHAKINYHIKTLYKVGILELVEEKVKSGIVEKYYYPKAKNIVIGKKVLDFSLENEQKSEKLCISKFENISELFYHAAEEEQLSNDSIIDYNELSLSLDEVNDLKNTMKSKIDEILKSREKMDIDQGYKIAVLTIPMLEKKIFNM</sequence>
<dbReference type="InterPro" id="IPR036388">
    <property type="entry name" value="WH-like_DNA-bd_sf"/>
</dbReference>
<dbReference type="InterPro" id="IPR001845">
    <property type="entry name" value="HTH_ArsR_DNA-bd_dom"/>
</dbReference>
<dbReference type="Pfam" id="PF12840">
    <property type="entry name" value="HTH_20"/>
    <property type="match status" value="1"/>
</dbReference>
<proteinExistence type="predicted"/>
<dbReference type="InterPro" id="IPR036390">
    <property type="entry name" value="WH_DNA-bd_sf"/>
</dbReference>
<dbReference type="EMBL" id="JASKYM010000009">
    <property type="protein sequence ID" value="MDK2564619.1"/>
    <property type="molecule type" value="Genomic_DNA"/>
</dbReference>
<accession>A0ABT7ECF2</accession>
<protein>
    <submittedName>
        <fullName evidence="2">Helix-turn-helix domain-containing protein</fullName>
    </submittedName>
</protein>
<organism evidence="2 3">
    <name type="scientific">Romboutsia sedimentorum</name>
    <dbReference type="NCBI Taxonomy" id="1368474"/>
    <lineage>
        <taxon>Bacteria</taxon>
        <taxon>Bacillati</taxon>
        <taxon>Bacillota</taxon>
        <taxon>Clostridia</taxon>
        <taxon>Peptostreptococcales</taxon>
        <taxon>Peptostreptococcaceae</taxon>
        <taxon>Romboutsia</taxon>
    </lineage>
</organism>
<dbReference type="CDD" id="cd00090">
    <property type="entry name" value="HTH_ARSR"/>
    <property type="match status" value="1"/>
</dbReference>
<evidence type="ECO:0000313" key="3">
    <source>
        <dbReference type="Proteomes" id="UP001301012"/>
    </source>
</evidence>
<dbReference type="RefSeq" id="WP_284133533.1">
    <property type="nucleotide sequence ID" value="NZ_JASKYM010000009.1"/>
</dbReference>
<dbReference type="Proteomes" id="UP001301012">
    <property type="component" value="Unassembled WGS sequence"/>
</dbReference>
<gene>
    <name evidence="2" type="ORF">QOZ84_13840</name>
</gene>
<dbReference type="InterPro" id="IPR011991">
    <property type="entry name" value="ArsR-like_HTH"/>
</dbReference>
<name>A0ABT7ECF2_9FIRM</name>
<dbReference type="SMART" id="SM00418">
    <property type="entry name" value="HTH_ARSR"/>
    <property type="match status" value="1"/>
</dbReference>
<dbReference type="SUPFAM" id="SSF46785">
    <property type="entry name" value="Winged helix' DNA-binding domain"/>
    <property type="match status" value="1"/>
</dbReference>
<comment type="caution">
    <text evidence="2">The sequence shown here is derived from an EMBL/GenBank/DDBJ whole genome shotgun (WGS) entry which is preliminary data.</text>
</comment>
<evidence type="ECO:0000259" key="1">
    <source>
        <dbReference type="SMART" id="SM00418"/>
    </source>
</evidence>
<evidence type="ECO:0000313" key="2">
    <source>
        <dbReference type="EMBL" id="MDK2564619.1"/>
    </source>
</evidence>
<feature type="domain" description="HTH arsR-type" evidence="1">
    <location>
        <begin position="11"/>
        <end position="111"/>
    </location>
</feature>
<dbReference type="Gene3D" id="1.10.10.10">
    <property type="entry name" value="Winged helix-like DNA-binding domain superfamily/Winged helix DNA-binding domain"/>
    <property type="match status" value="1"/>
</dbReference>
<keyword evidence="3" id="KW-1185">Reference proteome</keyword>
<reference evidence="2 3" key="1">
    <citation type="submission" date="2023-05" db="EMBL/GenBank/DDBJ databases">
        <title>Rombocin, a short stable natural nisin variant, displays selective antimicrobial activity against Listeria monocytogenes and employs dual mode of action to kill target bacterial strains.</title>
        <authorList>
            <person name="Wambui J."/>
            <person name="Stephan R."/>
            <person name="Kuipers O.P."/>
        </authorList>
    </citation>
    <scope>NUCLEOTIDE SEQUENCE [LARGE SCALE GENOMIC DNA]</scope>
    <source>
        <strain evidence="2 3">RC002</strain>
    </source>
</reference>